<keyword evidence="3" id="KW-1003">Cell membrane</keyword>
<keyword evidence="5" id="KW-0598">Phosphotransferase system</keyword>
<dbReference type="AlphaFoldDB" id="C0CKA5"/>
<reference evidence="11 12" key="1">
    <citation type="submission" date="2009-01" db="EMBL/GenBank/DDBJ databases">
        <authorList>
            <person name="Fulton L."/>
            <person name="Clifton S."/>
            <person name="Fulton B."/>
            <person name="Xu J."/>
            <person name="Minx P."/>
            <person name="Pepin K.H."/>
            <person name="Johnson M."/>
            <person name="Bhonagiri V."/>
            <person name="Nash W.E."/>
            <person name="Mardis E.R."/>
            <person name="Wilson R.K."/>
        </authorList>
    </citation>
    <scope>NUCLEOTIDE SEQUENCE [LARGE SCALE GENOMIC DNA]</scope>
    <source>
        <strain evidence="12">DSM 10507 / JCM 14656 / S5a33</strain>
    </source>
</reference>
<evidence type="ECO:0000256" key="2">
    <source>
        <dbReference type="ARBA" id="ARBA00022448"/>
    </source>
</evidence>
<feature type="domain" description="PTS EIIC type-2" evidence="10">
    <location>
        <begin position="13"/>
        <end position="425"/>
    </location>
</feature>
<dbReference type="Proteomes" id="UP000003100">
    <property type="component" value="Unassembled WGS sequence"/>
</dbReference>
<protein>
    <recommendedName>
        <fullName evidence="10">PTS EIIC type-2 domain-containing protein</fullName>
    </recommendedName>
</protein>
<evidence type="ECO:0000256" key="4">
    <source>
        <dbReference type="ARBA" id="ARBA00022597"/>
    </source>
</evidence>
<feature type="transmembrane region" description="Helical" evidence="9">
    <location>
        <begin position="224"/>
        <end position="247"/>
    </location>
</feature>
<dbReference type="PANTHER" id="PTHR37324">
    <property type="entry name" value="PTS SYSTEM GALACTITOL-SPECIFIC EIIC COMPONENT"/>
    <property type="match status" value="1"/>
</dbReference>
<evidence type="ECO:0000259" key="10">
    <source>
        <dbReference type="PROSITE" id="PS51104"/>
    </source>
</evidence>
<evidence type="ECO:0000256" key="9">
    <source>
        <dbReference type="SAM" id="Phobius"/>
    </source>
</evidence>
<dbReference type="InterPro" id="IPR004703">
    <property type="entry name" value="PTS_sugar-sp_permease"/>
</dbReference>
<dbReference type="InterPro" id="IPR013853">
    <property type="entry name" value="EIIC-GAT"/>
</dbReference>
<dbReference type="InterPro" id="IPR013014">
    <property type="entry name" value="PTS_EIIC_2"/>
</dbReference>
<dbReference type="PATRIC" id="fig|476272.21.peg.2622"/>
<dbReference type="PROSITE" id="PS51104">
    <property type="entry name" value="PTS_EIIC_TYPE_2"/>
    <property type="match status" value="1"/>
</dbReference>
<dbReference type="GO" id="GO:0009401">
    <property type="term" value="P:phosphoenolpyruvate-dependent sugar phosphotransferase system"/>
    <property type="evidence" value="ECO:0007669"/>
    <property type="project" value="UniProtKB-KW"/>
</dbReference>
<proteinExistence type="predicted"/>
<feature type="transmembrane region" description="Helical" evidence="9">
    <location>
        <begin position="185"/>
        <end position="204"/>
    </location>
</feature>
<name>C0CKA5_BLAHS</name>
<feature type="transmembrane region" description="Helical" evidence="9">
    <location>
        <begin position="12"/>
        <end position="35"/>
    </location>
</feature>
<accession>C0CKA5</accession>
<evidence type="ECO:0000313" key="11">
    <source>
        <dbReference type="EMBL" id="EEG49799.1"/>
    </source>
</evidence>
<dbReference type="GO" id="GO:0005886">
    <property type="term" value="C:plasma membrane"/>
    <property type="evidence" value="ECO:0007669"/>
    <property type="project" value="UniProtKB-SubCell"/>
</dbReference>
<dbReference type="HOGENOM" id="CLU_040393_0_0_9"/>
<sequence>MKEDIVEIIQNAISWFIGLGGTYFVPIVMLVIGLVCRAGISRSVTSALKIGIGLTGLNMITDFCVQAMQPVTEALSQRLNADFSIVDIGYGSCTAAWSWAGVPWVILGILAVNILCVTLKLTQTLWVDMWNIWHGEALGVMFYVFSGNLWIGIAGGVGMLAISMFLGDFHAKKFQEFNHLEGITVPAPSATFPATFAFFAMKIVDRIPGLNKIKISSTDMKEKFGIFGESSVIGAILGVVIGIISGIGSAGVIQLAIKLAAILIILPAMLQFVADGILPITENLSNFMKEKFKGRKLNIAVDPVMLLSDPSVMSSVVIMYPISIFICAFLPGNNFLPVASLAALPYLIGGIAPYTKGNIVYNVLLATIWIIPTTLAATYLAPLTTGAAEITNILGSNVADGTLVSCWDEGGNLLMWLLVRIFNLM</sequence>
<dbReference type="PANTHER" id="PTHR37324:SF2">
    <property type="entry name" value="PTS SYSTEM GALACTITOL-SPECIFIC EIIC COMPONENT"/>
    <property type="match status" value="1"/>
</dbReference>
<dbReference type="eggNOG" id="COG3775">
    <property type="taxonomic scope" value="Bacteria"/>
</dbReference>
<keyword evidence="8 9" id="KW-0472">Membrane</keyword>
<comment type="subcellular location">
    <subcellularLocation>
        <location evidence="1">Cell membrane</location>
        <topology evidence="1">Multi-pass membrane protein</topology>
    </subcellularLocation>
</comment>
<organism evidence="11 12">
    <name type="scientific">Blautia hydrogenotrophica (strain DSM 10507 / JCM 14656 / S5a33)</name>
    <name type="common">Ruminococcus hydrogenotrophicus</name>
    <dbReference type="NCBI Taxonomy" id="476272"/>
    <lineage>
        <taxon>Bacteria</taxon>
        <taxon>Bacillati</taxon>
        <taxon>Bacillota</taxon>
        <taxon>Clostridia</taxon>
        <taxon>Lachnospirales</taxon>
        <taxon>Lachnospiraceae</taxon>
        <taxon>Blautia</taxon>
    </lineage>
</organism>
<feature type="transmembrane region" description="Helical" evidence="9">
    <location>
        <begin position="96"/>
        <end position="119"/>
    </location>
</feature>
<evidence type="ECO:0000256" key="7">
    <source>
        <dbReference type="ARBA" id="ARBA00022989"/>
    </source>
</evidence>
<dbReference type="PIRSF" id="PIRSF006304">
    <property type="entry name" value="GatC"/>
    <property type="match status" value="1"/>
</dbReference>
<evidence type="ECO:0000313" key="12">
    <source>
        <dbReference type="Proteomes" id="UP000003100"/>
    </source>
</evidence>
<comment type="caution">
    <text evidence="11">The sequence shown here is derived from an EMBL/GenBank/DDBJ whole genome shotgun (WGS) entry which is preliminary data.</text>
</comment>
<evidence type="ECO:0000256" key="1">
    <source>
        <dbReference type="ARBA" id="ARBA00004651"/>
    </source>
</evidence>
<evidence type="ECO:0000256" key="8">
    <source>
        <dbReference type="ARBA" id="ARBA00023136"/>
    </source>
</evidence>
<dbReference type="Pfam" id="PF03611">
    <property type="entry name" value="EIIC-GAT"/>
    <property type="match status" value="1"/>
</dbReference>
<keyword evidence="2" id="KW-0813">Transport</keyword>
<keyword evidence="12" id="KW-1185">Reference proteome</keyword>
<reference evidence="11 12" key="2">
    <citation type="submission" date="2009-02" db="EMBL/GenBank/DDBJ databases">
        <title>Draft genome sequence of Blautia hydrogenotrophica DSM 10507 (Ruminococcus hydrogenotrophicus DSM 10507).</title>
        <authorList>
            <person name="Sudarsanam P."/>
            <person name="Ley R."/>
            <person name="Guruge J."/>
            <person name="Turnbaugh P.J."/>
            <person name="Mahowald M."/>
            <person name="Liep D."/>
            <person name="Gordon J."/>
        </authorList>
    </citation>
    <scope>NUCLEOTIDE SEQUENCE [LARGE SCALE GENOMIC DNA]</scope>
    <source>
        <strain evidence="12">DSM 10507 / JCM 14656 / S5a33</strain>
    </source>
</reference>
<feature type="transmembrane region" description="Helical" evidence="9">
    <location>
        <begin position="253"/>
        <end position="278"/>
    </location>
</feature>
<dbReference type="EMBL" id="ACBZ01000062">
    <property type="protein sequence ID" value="EEG49799.1"/>
    <property type="molecule type" value="Genomic_DNA"/>
</dbReference>
<keyword evidence="4" id="KW-0762">Sugar transport</keyword>
<evidence type="ECO:0000256" key="3">
    <source>
        <dbReference type="ARBA" id="ARBA00022475"/>
    </source>
</evidence>
<gene>
    <name evidence="11" type="ORF">RUMHYD_01275</name>
</gene>
<feature type="transmembrane region" description="Helical" evidence="9">
    <location>
        <begin position="359"/>
        <end position="381"/>
    </location>
</feature>
<dbReference type="GO" id="GO:0015577">
    <property type="term" value="F:galactitol transmembrane transporter activity"/>
    <property type="evidence" value="ECO:0007669"/>
    <property type="project" value="InterPro"/>
</dbReference>
<evidence type="ECO:0000256" key="5">
    <source>
        <dbReference type="ARBA" id="ARBA00022683"/>
    </source>
</evidence>
<evidence type="ECO:0000256" key="6">
    <source>
        <dbReference type="ARBA" id="ARBA00022692"/>
    </source>
</evidence>
<keyword evidence="7 9" id="KW-1133">Transmembrane helix</keyword>
<keyword evidence="6 9" id="KW-0812">Transmembrane</keyword>
<feature type="transmembrane region" description="Helical" evidence="9">
    <location>
        <begin position="140"/>
        <end position="165"/>
    </location>
</feature>